<gene>
    <name evidence="2" type="ORF">SDC9_92759</name>
</gene>
<keyword evidence="1" id="KW-0472">Membrane</keyword>
<evidence type="ECO:0000256" key="1">
    <source>
        <dbReference type="SAM" id="Phobius"/>
    </source>
</evidence>
<name>A0A644ZYP0_9ZZZZ</name>
<keyword evidence="1" id="KW-0812">Transmembrane</keyword>
<dbReference type="EMBL" id="VSSQ01011127">
    <property type="protein sequence ID" value="MPM46065.1"/>
    <property type="molecule type" value="Genomic_DNA"/>
</dbReference>
<sequence>MEFPPEDCALWLFESIANALISLAAGVSGPLILAGGVISNRLIKARLDAAFETYSADSEFAADNAIGVALYGAMQL</sequence>
<protein>
    <recommendedName>
        <fullName evidence="3">N(6)-L-threonylcarbamoyladenine synthase</fullName>
    </recommendedName>
</protein>
<comment type="caution">
    <text evidence="2">The sequence shown here is derived from an EMBL/GenBank/DDBJ whole genome shotgun (WGS) entry which is preliminary data.</text>
</comment>
<feature type="transmembrane region" description="Helical" evidence="1">
    <location>
        <begin position="20"/>
        <end position="38"/>
    </location>
</feature>
<accession>A0A644ZYP0</accession>
<evidence type="ECO:0000313" key="2">
    <source>
        <dbReference type="EMBL" id="MPM46065.1"/>
    </source>
</evidence>
<reference evidence="2" key="1">
    <citation type="submission" date="2019-08" db="EMBL/GenBank/DDBJ databases">
        <authorList>
            <person name="Kucharzyk K."/>
            <person name="Murdoch R.W."/>
            <person name="Higgins S."/>
            <person name="Loffler F."/>
        </authorList>
    </citation>
    <scope>NUCLEOTIDE SEQUENCE</scope>
</reference>
<dbReference type="AlphaFoldDB" id="A0A644ZYP0"/>
<keyword evidence="1" id="KW-1133">Transmembrane helix</keyword>
<proteinExistence type="predicted"/>
<organism evidence="2">
    <name type="scientific">bioreactor metagenome</name>
    <dbReference type="NCBI Taxonomy" id="1076179"/>
    <lineage>
        <taxon>unclassified sequences</taxon>
        <taxon>metagenomes</taxon>
        <taxon>ecological metagenomes</taxon>
    </lineage>
</organism>
<evidence type="ECO:0008006" key="3">
    <source>
        <dbReference type="Google" id="ProtNLM"/>
    </source>
</evidence>